<accession>A0A2P5WPQ3</accession>
<name>A0A2P5WPQ3_GOSBA</name>
<evidence type="ECO:0000313" key="2">
    <source>
        <dbReference type="EMBL" id="PPR93058.1"/>
    </source>
</evidence>
<gene>
    <name evidence="2" type="ORF">GOBAR_AA27615</name>
</gene>
<dbReference type="Proteomes" id="UP000239757">
    <property type="component" value="Unassembled WGS sequence"/>
</dbReference>
<evidence type="ECO:0000256" key="1">
    <source>
        <dbReference type="SAM" id="MobiDB-lite"/>
    </source>
</evidence>
<proteinExistence type="predicted"/>
<dbReference type="OrthoDB" id="1001300at2759"/>
<feature type="region of interest" description="Disordered" evidence="1">
    <location>
        <begin position="66"/>
        <end position="85"/>
    </location>
</feature>
<evidence type="ECO:0000313" key="3">
    <source>
        <dbReference type="Proteomes" id="UP000239757"/>
    </source>
</evidence>
<dbReference type="EMBL" id="KZ666890">
    <property type="protein sequence ID" value="PPR93058.1"/>
    <property type="molecule type" value="Genomic_DNA"/>
</dbReference>
<dbReference type="AlphaFoldDB" id="A0A2P5WPQ3"/>
<protein>
    <submittedName>
        <fullName evidence="2">Uncharacterized protein</fullName>
    </submittedName>
</protein>
<sequence length="292" mass="32711">MNKGREEVNNNDPKQMPNSAKFLKGLLSNKRKLDATLHVELNIVCSGDDVVTLQACDLVKTPKTQDNATKTVDDKTNIQSSLQEPPRTKTIETVGDAVLLDAIDPHIVTTTPNEEIPLTVLSIFLFGIVEVSHPKFGTFKEEHGRGIENHRRARDKARFYFFDTGILIGRRESTSVVTTHGAYCLWCMANAHVTDLAYFIAFAIFHQTERHRKGVISIGPYMTCLARHFGLLNTAAQSSALTLIGQMSPEGIMTMIHMRMIERQHETDPPQYCLSHAIDEEDLEDIPDDVLP</sequence>
<reference evidence="2 3" key="1">
    <citation type="submission" date="2015-01" db="EMBL/GenBank/DDBJ databases">
        <title>Genome of allotetraploid Gossypium barbadense reveals genomic plasticity and fiber elongation in cotton evolution.</title>
        <authorList>
            <person name="Chen X."/>
            <person name="Liu X."/>
            <person name="Zhao B."/>
            <person name="Zheng H."/>
            <person name="Hu Y."/>
            <person name="Lu G."/>
            <person name="Yang C."/>
            <person name="Chen J."/>
            <person name="Shan C."/>
            <person name="Zhang L."/>
            <person name="Zhou Y."/>
            <person name="Wang L."/>
            <person name="Guo W."/>
            <person name="Bai Y."/>
            <person name="Ruan J."/>
            <person name="Shangguan X."/>
            <person name="Mao Y."/>
            <person name="Jiang J."/>
            <person name="Zhu Y."/>
            <person name="Lei J."/>
            <person name="Kang H."/>
            <person name="Chen S."/>
            <person name="He X."/>
            <person name="Wang R."/>
            <person name="Wang Y."/>
            <person name="Chen J."/>
            <person name="Wang L."/>
            <person name="Yu S."/>
            <person name="Wang B."/>
            <person name="Wei J."/>
            <person name="Song S."/>
            <person name="Lu X."/>
            <person name="Gao Z."/>
            <person name="Gu W."/>
            <person name="Deng X."/>
            <person name="Ma D."/>
            <person name="Wang S."/>
            <person name="Liang W."/>
            <person name="Fang L."/>
            <person name="Cai C."/>
            <person name="Zhu X."/>
            <person name="Zhou B."/>
            <person name="Zhang Y."/>
            <person name="Chen Z."/>
            <person name="Xu S."/>
            <person name="Zhu R."/>
            <person name="Wang S."/>
            <person name="Zhang T."/>
            <person name="Zhao G."/>
        </authorList>
    </citation>
    <scope>NUCLEOTIDE SEQUENCE [LARGE SCALE GENOMIC DNA]</scope>
    <source>
        <strain evidence="3">cv. Xinhai21</strain>
        <tissue evidence="2">Leaf</tissue>
    </source>
</reference>
<organism evidence="2 3">
    <name type="scientific">Gossypium barbadense</name>
    <name type="common">Sea Island cotton</name>
    <name type="synonym">Hibiscus barbadensis</name>
    <dbReference type="NCBI Taxonomy" id="3634"/>
    <lineage>
        <taxon>Eukaryota</taxon>
        <taxon>Viridiplantae</taxon>
        <taxon>Streptophyta</taxon>
        <taxon>Embryophyta</taxon>
        <taxon>Tracheophyta</taxon>
        <taxon>Spermatophyta</taxon>
        <taxon>Magnoliopsida</taxon>
        <taxon>eudicotyledons</taxon>
        <taxon>Gunneridae</taxon>
        <taxon>Pentapetalae</taxon>
        <taxon>rosids</taxon>
        <taxon>malvids</taxon>
        <taxon>Malvales</taxon>
        <taxon>Malvaceae</taxon>
        <taxon>Malvoideae</taxon>
        <taxon>Gossypium</taxon>
    </lineage>
</organism>